<dbReference type="AlphaFoldDB" id="A0A9W6XVR8"/>
<keyword evidence="3" id="KW-1185">Reference proteome</keyword>
<gene>
    <name evidence="2" type="ORF">Pfra01_001745500</name>
</gene>
<name>A0A9W6XVR8_9STRA</name>
<feature type="signal peptide" evidence="1">
    <location>
        <begin position="1"/>
        <end position="20"/>
    </location>
</feature>
<keyword evidence="1" id="KW-0732">Signal</keyword>
<dbReference type="EMBL" id="BSXT01002053">
    <property type="protein sequence ID" value="GMF46893.1"/>
    <property type="molecule type" value="Genomic_DNA"/>
</dbReference>
<sequence length="164" mass="18430">MAPLFVTLLLLASYFTTSTAEYVHLFGDVNFGFGSGHWLYEFSMAQFCINTVDFNDKASSAKWQDLSQTGNFSNGQAFIAFYTDRNCNGTVRMWPTAEKDFPTNFALNGIDKQISSFMVWKTSSKVGGVVADPTYLYLVWSCYAGWHFANSVMTSFLMLQSEAK</sequence>
<comment type="caution">
    <text evidence="2">The sequence shown here is derived from an EMBL/GenBank/DDBJ whole genome shotgun (WGS) entry which is preliminary data.</text>
</comment>
<dbReference type="Proteomes" id="UP001165121">
    <property type="component" value="Unassembled WGS sequence"/>
</dbReference>
<feature type="chain" id="PRO_5040937856" evidence="1">
    <location>
        <begin position="21"/>
        <end position="164"/>
    </location>
</feature>
<proteinExistence type="predicted"/>
<evidence type="ECO:0000256" key="1">
    <source>
        <dbReference type="SAM" id="SignalP"/>
    </source>
</evidence>
<protein>
    <submittedName>
        <fullName evidence="2">Unnamed protein product</fullName>
    </submittedName>
</protein>
<dbReference type="OrthoDB" id="116529at2759"/>
<organism evidence="2 3">
    <name type="scientific">Phytophthora fragariaefolia</name>
    <dbReference type="NCBI Taxonomy" id="1490495"/>
    <lineage>
        <taxon>Eukaryota</taxon>
        <taxon>Sar</taxon>
        <taxon>Stramenopiles</taxon>
        <taxon>Oomycota</taxon>
        <taxon>Peronosporomycetes</taxon>
        <taxon>Peronosporales</taxon>
        <taxon>Peronosporaceae</taxon>
        <taxon>Phytophthora</taxon>
    </lineage>
</organism>
<evidence type="ECO:0000313" key="2">
    <source>
        <dbReference type="EMBL" id="GMF46893.1"/>
    </source>
</evidence>
<reference evidence="2" key="1">
    <citation type="submission" date="2023-04" db="EMBL/GenBank/DDBJ databases">
        <title>Phytophthora fragariaefolia NBRC 109709.</title>
        <authorList>
            <person name="Ichikawa N."/>
            <person name="Sato H."/>
            <person name="Tonouchi N."/>
        </authorList>
    </citation>
    <scope>NUCLEOTIDE SEQUENCE</scope>
    <source>
        <strain evidence="2">NBRC 109709</strain>
    </source>
</reference>
<accession>A0A9W6XVR8</accession>
<evidence type="ECO:0000313" key="3">
    <source>
        <dbReference type="Proteomes" id="UP001165121"/>
    </source>
</evidence>